<dbReference type="Gramene" id="GBG74470">
    <property type="protein sequence ID" value="GBG74470"/>
    <property type="gene ID" value="CBR_g18881"/>
</dbReference>
<evidence type="ECO:0000256" key="1">
    <source>
        <dbReference type="ARBA" id="ARBA00022448"/>
    </source>
</evidence>
<feature type="domain" description="Mon2/Sec7/BIG1-like dimerisation and cyclophilin-binding" evidence="6">
    <location>
        <begin position="5"/>
        <end position="172"/>
    </location>
</feature>
<evidence type="ECO:0000259" key="4">
    <source>
        <dbReference type="Pfam" id="PF12783"/>
    </source>
</evidence>
<evidence type="ECO:0000256" key="2">
    <source>
        <dbReference type="ARBA" id="ARBA00022927"/>
    </source>
</evidence>
<keyword evidence="1" id="KW-0813">Transport</keyword>
<dbReference type="InterPro" id="IPR032691">
    <property type="entry name" value="Mon2/Sec7/BIG1-like_HUS"/>
</dbReference>
<dbReference type="PANTHER" id="PTHR34199">
    <property type="entry name" value="NUMOD3 MOTIF FAMILY PROTEIN, EXPRESSED"/>
    <property type="match status" value="1"/>
</dbReference>
<proteinExistence type="predicted"/>
<dbReference type="Pfam" id="PF16213">
    <property type="entry name" value="DCB"/>
    <property type="match status" value="1"/>
</dbReference>
<dbReference type="SUPFAM" id="SSF48371">
    <property type="entry name" value="ARM repeat"/>
    <property type="match status" value="1"/>
</dbReference>
<dbReference type="GO" id="GO:0015031">
    <property type="term" value="P:protein transport"/>
    <property type="evidence" value="ECO:0007669"/>
    <property type="project" value="UniProtKB-KW"/>
</dbReference>
<evidence type="ECO:0000313" key="8">
    <source>
        <dbReference type="Proteomes" id="UP000265515"/>
    </source>
</evidence>
<feature type="region of interest" description="Disordered" evidence="3">
    <location>
        <begin position="1486"/>
        <end position="1508"/>
    </location>
</feature>
<feature type="domain" description="Mon2/Sec7/BIG1-like HUS" evidence="4">
    <location>
        <begin position="230"/>
        <end position="386"/>
    </location>
</feature>
<evidence type="ECO:0008006" key="9">
    <source>
        <dbReference type="Google" id="ProtNLM"/>
    </source>
</evidence>
<protein>
    <recommendedName>
        <fullName evidence="9">Protein MON2 homolog</fullName>
    </recommendedName>
</protein>
<evidence type="ECO:0000256" key="3">
    <source>
        <dbReference type="SAM" id="MobiDB-lite"/>
    </source>
</evidence>
<feature type="region of interest" description="Disordered" evidence="3">
    <location>
        <begin position="1360"/>
        <end position="1407"/>
    </location>
</feature>
<dbReference type="InterPro" id="IPR032629">
    <property type="entry name" value="DCB_dom"/>
</dbReference>
<dbReference type="Pfam" id="PF16206">
    <property type="entry name" value="Mon2_C"/>
    <property type="match status" value="2"/>
</dbReference>
<evidence type="ECO:0000259" key="6">
    <source>
        <dbReference type="Pfam" id="PF16213"/>
    </source>
</evidence>
<dbReference type="EMBL" id="BFEA01000203">
    <property type="protein sequence ID" value="GBG74470.1"/>
    <property type="molecule type" value="Genomic_DNA"/>
</dbReference>
<dbReference type="InterPro" id="IPR016024">
    <property type="entry name" value="ARM-type_fold"/>
</dbReference>
<reference evidence="7 8" key="1">
    <citation type="journal article" date="2018" name="Cell">
        <title>The Chara Genome: Secondary Complexity and Implications for Plant Terrestrialization.</title>
        <authorList>
            <person name="Nishiyama T."/>
            <person name="Sakayama H."/>
            <person name="Vries J.D."/>
            <person name="Buschmann H."/>
            <person name="Saint-Marcoux D."/>
            <person name="Ullrich K.K."/>
            <person name="Haas F.B."/>
            <person name="Vanderstraeten L."/>
            <person name="Becker D."/>
            <person name="Lang D."/>
            <person name="Vosolsobe S."/>
            <person name="Rombauts S."/>
            <person name="Wilhelmsson P.K.I."/>
            <person name="Janitza P."/>
            <person name="Kern R."/>
            <person name="Heyl A."/>
            <person name="Rumpler F."/>
            <person name="Villalobos L.I.A.C."/>
            <person name="Clay J.M."/>
            <person name="Skokan R."/>
            <person name="Toyoda A."/>
            <person name="Suzuki Y."/>
            <person name="Kagoshima H."/>
            <person name="Schijlen E."/>
            <person name="Tajeshwar N."/>
            <person name="Catarino B."/>
            <person name="Hetherington A.J."/>
            <person name="Saltykova A."/>
            <person name="Bonnot C."/>
            <person name="Breuninger H."/>
            <person name="Symeonidi A."/>
            <person name="Radhakrishnan G.V."/>
            <person name="Van Nieuwerburgh F."/>
            <person name="Deforce D."/>
            <person name="Chang C."/>
            <person name="Karol K.G."/>
            <person name="Hedrich R."/>
            <person name="Ulvskov P."/>
            <person name="Glockner G."/>
            <person name="Delwiche C.F."/>
            <person name="Petrasek J."/>
            <person name="Van de Peer Y."/>
            <person name="Friml J."/>
            <person name="Beilby M."/>
            <person name="Dolan L."/>
            <person name="Kohara Y."/>
            <person name="Sugano S."/>
            <person name="Fujiyama A."/>
            <person name="Delaux P.-M."/>
            <person name="Quint M."/>
            <person name="TheiBen G."/>
            <person name="Hagemann M."/>
            <person name="Harholt J."/>
            <person name="Dunand C."/>
            <person name="Zachgo S."/>
            <person name="Langdale J."/>
            <person name="Maumus F."/>
            <person name="Straeten D.V.D."/>
            <person name="Gould S.B."/>
            <person name="Rensing S.A."/>
        </authorList>
    </citation>
    <scope>NUCLEOTIDE SEQUENCE [LARGE SCALE GENOMIC DNA]</scope>
    <source>
        <strain evidence="7 8">S276</strain>
    </source>
</reference>
<dbReference type="OrthoDB" id="294853at2759"/>
<comment type="caution">
    <text evidence="7">The sequence shown here is derived from an EMBL/GenBank/DDBJ whole genome shotgun (WGS) entry which is preliminary data.</text>
</comment>
<dbReference type="Proteomes" id="UP000265515">
    <property type="component" value="Unassembled WGS sequence"/>
</dbReference>
<name>A0A388KWM5_CHABU</name>
<organism evidence="7 8">
    <name type="scientific">Chara braunii</name>
    <name type="common">Braun's stonewort</name>
    <dbReference type="NCBI Taxonomy" id="69332"/>
    <lineage>
        <taxon>Eukaryota</taxon>
        <taxon>Viridiplantae</taxon>
        <taxon>Streptophyta</taxon>
        <taxon>Charophyceae</taxon>
        <taxon>Charales</taxon>
        <taxon>Characeae</taxon>
        <taxon>Chara</taxon>
    </lineage>
</organism>
<gene>
    <name evidence="7" type="ORF">CBR_g18881</name>
</gene>
<accession>A0A388KWM5</accession>
<keyword evidence="8" id="KW-1185">Reference proteome</keyword>
<evidence type="ECO:0000313" key="7">
    <source>
        <dbReference type="EMBL" id="GBG74470.1"/>
    </source>
</evidence>
<sequence>MAMAFVPVLENDLRSLCQEARRKYPPVKEAAERALLKLRSVSDPESLAKSDDVMRTFVIACETKNLKLTVIGLACLQKLIAHDAVAPAALGQILSVLKDSPESFDETVQLKTLQTVLTILQSQLQPVDEDSMATLLGVCLRLLGSSRNSDSVHSTAAATLRQAVALIFDRVLLAEALPSNPRGHHTSRSNSVSGDVSRSIALTKLIDEVINEGGKQAVRDTLTPQGRMGLKLFEDLSSLACGGQATWLAMSPMPRTFSLDMVEYVLSHYVSLFLRLSPFTQVLRQKVCSLLITSLRATGEVEGEVGEPSFRRLLLRTVGSVVRFYSSVITTEVEVFLTMLIRAMDMELPLWYRISVLEILRGFCVEARMLKTIFQIFDMRPKNTNVVADLVACLAKVVSIVQGPVAESGEESLVAVAGIFSSKAQGGVDWHMDFDSMGNLQLPANEAHAIALALEGLLGVVFTIATLTDEAVDSGELDSPHVEETNSELVVPPGGLADICRQMVDSVWVTLLEALSLMLSKSVGEAIVLEVLKGYQAFTQACGVLCLTKPRDAFLGSLCKFTLAHQQEPGKSPADGDGRECATLTAKNIQALRTLFNVAHRLHSVLGPSWSLVLETLAALDRTVHAQDGSLLPRPNRDNSSQFTDLYILSTLDAQLFESSSLMSDSAVQSLLSALRHVCSNSLAGVTTGLGSSAWMSTAGAATSMGGATQAVPKMFSVERMVDIVVHNMQRVDRLWGEVVAHLLELSCHESAQVRMVAMDALDRCITAVLGSGKIVEDAHAGRAREASQHVDDAQNTEVQTSTKLGVVQTSDDQACTDNGCAVKEKSGLSVNASEGSISGTADENVKAVPRVVVENTSELEATDSFECIVILPLSMLYHSGRDVEVRAGALRIVLHALERHGERLFFSWPKILKLLREVADSGEKDLVPLGFQGVTLVLNDCLSALPKRLVKSCVEVAGAYGSQCTDVNISLTAIGLLWTTVDYFGRRKGVVSGGGCPSAVPGVEVEVGRTSPCDGDTTLVTEGERLQDADIKTRDSQPLQQPPLPELDAFSEDMLHTIYCIIKNLGTDERPEVRNSAIRTLFASIVSHGAKISQDLWQLCLWKLLFPLLDTVRHLAATSSRDEWVGKELGKQGGKPVHMLVHHSRNTAQKQWDETLVVALYGMSRLLRSFLPIVHKMNGFRSAWESLLQFFEESVLEGSKEVALAAVNSLFTILQANGLKGTVPKFHWETALGTLNVIARNSAHSDSRVPLKARSELLEGLGSLYKSCYPLFTPKDYLLALSMLDVLIRHPILQGDPSVHTSAVLPQVQRTVLEVLPLMYPQGKQLEIMWPEFLRQLLTYLPGGDGVLCEHLHIAPDRTHPLGDGQSSGGSLMFPANGQDRKAPSQPDMLSERTKSGGSPRRVGTADAAPSALSYGFAERIVALLVDLYISHVTPSARSQVLPDILGGLGRCMAIRRDEPKLALWRTAVGGFEKVLETSLLPDSATGRQGASYEVRPEQQSHGLQHPVHSGSLYVDADVEAGWRLRMWKEVVDLFEGFLVGTCGRAMITQASERISPDQQKADEQLEFLVLDLLCDKVLVSCQDAPMDVIGRLVSVVDQCAGRTSSLPVQSVALLPQHCGRFSLACLRKVFGMCERGSLQDSESSSAIRVAKVALPVLISRCESIFKRFYEDEEQTHLKGMPSIRMEELICLLQELARLVLHPIVAASLDVPVHVQEEKGPLMAGAHPCLSSSARDISMKRHRGGSPSSVAVWGPLASESPRSLSSSPRSGHYQGAHDAQMRIVGRERTHLLLLYTPLCELIVCDDMQVRELMRVLLRLAGGELGLLKNAAS</sequence>
<keyword evidence="2" id="KW-0653">Protein transport</keyword>
<dbReference type="OMA" id="AWRLCLN"/>
<dbReference type="InterPro" id="IPR032817">
    <property type="entry name" value="Mon2_C"/>
</dbReference>
<feature type="domain" description="Mon2 C-terminal" evidence="5">
    <location>
        <begin position="941"/>
        <end position="992"/>
    </location>
</feature>
<dbReference type="PANTHER" id="PTHR34199:SF4">
    <property type="entry name" value="ARM REPEAT SUPERFAMILY PROTEIN"/>
    <property type="match status" value="1"/>
</dbReference>
<dbReference type="Pfam" id="PF12783">
    <property type="entry name" value="Sec7-like_HUS"/>
    <property type="match status" value="1"/>
</dbReference>
<evidence type="ECO:0000259" key="5">
    <source>
        <dbReference type="Pfam" id="PF16206"/>
    </source>
</evidence>
<dbReference type="STRING" id="69332.A0A388KWM5"/>
<feature type="domain" description="Mon2 C-terminal" evidence="5">
    <location>
        <begin position="1055"/>
        <end position="1219"/>
    </location>
</feature>